<feature type="non-terminal residue" evidence="1">
    <location>
        <position position="119"/>
    </location>
</feature>
<name>A0AAV1R1N1_9ROSI</name>
<proteinExistence type="predicted"/>
<organism evidence="1 2">
    <name type="scientific">Dovyalis caffra</name>
    <dbReference type="NCBI Taxonomy" id="77055"/>
    <lineage>
        <taxon>Eukaryota</taxon>
        <taxon>Viridiplantae</taxon>
        <taxon>Streptophyta</taxon>
        <taxon>Embryophyta</taxon>
        <taxon>Tracheophyta</taxon>
        <taxon>Spermatophyta</taxon>
        <taxon>Magnoliopsida</taxon>
        <taxon>eudicotyledons</taxon>
        <taxon>Gunneridae</taxon>
        <taxon>Pentapetalae</taxon>
        <taxon>rosids</taxon>
        <taxon>fabids</taxon>
        <taxon>Malpighiales</taxon>
        <taxon>Salicaceae</taxon>
        <taxon>Flacourtieae</taxon>
        <taxon>Dovyalis</taxon>
    </lineage>
</organism>
<dbReference type="Proteomes" id="UP001314170">
    <property type="component" value="Unassembled WGS sequence"/>
</dbReference>
<reference evidence="1 2" key="1">
    <citation type="submission" date="2024-01" db="EMBL/GenBank/DDBJ databases">
        <authorList>
            <person name="Waweru B."/>
        </authorList>
    </citation>
    <scope>NUCLEOTIDE SEQUENCE [LARGE SCALE GENOMIC DNA]</scope>
</reference>
<evidence type="ECO:0000313" key="1">
    <source>
        <dbReference type="EMBL" id="CAK7326289.1"/>
    </source>
</evidence>
<sequence length="119" mass="13546">MERILRNFEYQKEVREGSPSYTNDGVPQVGIEKVKALDLVLHRRPSLISRLPCCSNAGNETAQKLSLRKKNSDKCINMIRTHMDTSTIEPMKESQTLFVLIHKEKDTSSIASVYVIKLP</sequence>
<evidence type="ECO:0000313" key="2">
    <source>
        <dbReference type="Proteomes" id="UP001314170"/>
    </source>
</evidence>
<dbReference type="EMBL" id="CAWUPB010000851">
    <property type="protein sequence ID" value="CAK7326289.1"/>
    <property type="molecule type" value="Genomic_DNA"/>
</dbReference>
<comment type="caution">
    <text evidence="1">The sequence shown here is derived from an EMBL/GenBank/DDBJ whole genome shotgun (WGS) entry which is preliminary data.</text>
</comment>
<accession>A0AAV1R1N1</accession>
<dbReference type="AlphaFoldDB" id="A0AAV1R1N1"/>
<protein>
    <submittedName>
        <fullName evidence="1">Uncharacterized protein</fullName>
    </submittedName>
</protein>
<keyword evidence="2" id="KW-1185">Reference proteome</keyword>
<gene>
    <name evidence="1" type="ORF">DCAF_LOCUS3989</name>
</gene>